<reference evidence="1 2" key="1">
    <citation type="journal article" date="2012" name="Int. J. Syst. Evol. Microbiol.">
        <title>Vibrio caribbeanicus sp. nov., isolated from the marine sponge Scleritoderma cyanea.</title>
        <authorList>
            <person name="Hoffmann M."/>
            <person name="Monday S.R."/>
            <person name="Allard M.W."/>
            <person name="Strain E.A."/>
            <person name="Whittaker P."/>
            <person name="Naum M."/>
            <person name="McCarthy P.J."/>
            <person name="Lopez J.V."/>
            <person name="Fischer M."/>
            <person name="Brown E.W."/>
        </authorList>
    </citation>
    <scope>NUCLEOTIDE SEQUENCE [LARGE SCALE GENOMIC DNA]</scope>
    <source>
        <strain evidence="1 2">LMG 20546</strain>
    </source>
</reference>
<dbReference type="EMBL" id="AEVS01000018">
    <property type="protein sequence ID" value="EGA67039.1"/>
    <property type="molecule type" value="Genomic_DNA"/>
</dbReference>
<name>E8LQJ8_9VIBR</name>
<dbReference type="AlphaFoldDB" id="E8LQJ8"/>
<organism evidence="1 2">
    <name type="scientific">Vibrio brasiliensis LMG 20546</name>
    <dbReference type="NCBI Taxonomy" id="945543"/>
    <lineage>
        <taxon>Bacteria</taxon>
        <taxon>Pseudomonadati</taxon>
        <taxon>Pseudomonadota</taxon>
        <taxon>Gammaproteobacteria</taxon>
        <taxon>Vibrionales</taxon>
        <taxon>Vibrionaceae</taxon>
        <taxon>Vibrio</taxon>
        <taxon>Vibrio oreintalis group</taxon>
    </lineage>
</organism>
<proteinExistence type="predicted"/>
<gene>
    <name evidence="1" type="ORF">VIBR0546_11502</name>
</gene>
<evidence type="ECO:0000313" key="2">
    <source>
        <dbReference type="Proteomes" id="UP000004371"/>
    </source>
</evidence>
<comment type="caution">
    <text evidence="1">The sequence shown here is derived from an EMBL/GenBank/DDBJ whole genome shotgun (WGS) entry which is preliminary data.</text>
</comment>
<evidence type="ECO:0000313" key="1">
    <source>
        <dbReference type="EMBL" id="EGA67039.1"/>
    </source>
</evidence>
<sequence>MKYNRAKCVMEAPKKGTEKVSDYANVLRIFTDFYNQYCWLNAALLAQKQQAYTLGVGLIR</sequence>
<accession>E8LQJ8</accession>
<dbReference type="Proteomes" id="UP000004371">
    <property type="component" value="Unassembled WGS sequence"/>
</dbReference>
<protein>
    <submittedName>
        <fullName evidence="1">Uncharacterized protein</fullName>
    </submittedName>
</protein>
<keyword evidence="2" id="KW-1185">Reference proteome</keyword>